<sequence length="150" mass="17505">MREEFDPWHVAKGIKKKTCGTGKQKGQQGPNGLDQIHQQPFLVGMLIVWWEPRGTETPVDFTPPPRLWSASMGRRWRRAYMLPKAQRTNRRKDDSTQNLRHSRLCSPSSQTKDLEEMTHFKHTGSLEVYHSAMLKYLPKRLHFGFQTMTA</sequence>
<accession>A0A9Q1EXB4</accession>
<evidence type="ECO:0000313" key="3">
    <source>
        <dbReference type="Proteomes" id="UP001152622"/>
    </source>
</evidence>
<comment type="caution">
    <text evidence="2">The sequence shown here is derived from an EMBL/GenBank/DDBJ whole genome shotgun (WGS) entry which is preliminary data.</text>
</comment>
<gene>
    <name evidence="2" type="ORF">SKAU_G00282500</name>
</gene>
<evidence type="ECO:0000313" key="2">
    <source>
        <dbReference type="EMBL" id="KAJ8346849.1"/>
    </source>
</evidence>
<keyword evidence="3" id="KW-1185">Reference proteome</keyword>
<protein>
    <submittedName>
        <fullName evidence="2">Uncharacterized protein</fullName>
    </submittedName>
</protein>
<feature type="region of interest" description="Disordered" evidence="1">
    <location>
        <begin position="82"/>
        <end position="111"/>
    </location>
</feature>
<dbReference type="EMBL" id="JAINUF010000011">
    <property type="protein sequence ID" value="KAJ8346849.1"/>
    <property type="molecule type" value="Genomic_DNA"/>
</dbReference>
<name>A0A9Q1EXB4_SYNKA</name>
<reference evidence="2" key="1">
    <citation type="journal article" date="2023" name="Science">
        <title>Genome structures resolve the early diversification of teleost fishes.</title>
        <authorList>
            <person name="Parey E."/>
            <person name="Louis A."/>
            <person name="Montfort J."/>
            <person name="Bouchez O."/>
            <person name="Roques C."/>
            <person name="Iampietro C."/>
            <person name="Lluch J."/>
            <person name="Castinel A."/>
            <person name="Donnadieu C."/>
            <person name="Desvignes T."/>
            <person name="Floi Bucao C."/>
            <person name="Jouanno E."/>
            <person name="Wen M."/>
            <person name="Mejri S."/>
            <person name="Dirks R."/>
            <person name="Jansen H."/>
            <person name="Henkel C."/>
            <person name="Chen W.J."/>
            <person name="Zahm M."/>
            <person name="Cabau C."/>
            <person name="Klopp C."/>
            <person name="Thompson A.W."/>
            <person name="Robinson-Rechavi M."/>
            <person name="Braasch I."/>
            <person name="Lecointre G."/>
            <person name="Bobe J."/>
            <person name="Postlethwait J.H."/>
            <person name="Berthelot C."/>
            <person name="Roest Crollius H."/>
            <person name="Guiguen Y."/>
        </authorList>
    </citation>
    <scope>NUCLEOTIDE SEQUENCE</scope>
    <source>
        <strain evidence="2">WJC10195</strain>
    </source>
</reference>
<evidence type="ECO:0000256" key="1">
    <source>
        <dbReference type="SAM" id="MobiDB-lite"/>
    </source>
</evidence>
<dbReference type="AlphaFoldDB" id="A0A9Q1EXB4"/>
<organism evidence="2 3">
    <name type="scientific">Synaphobranchus kaupii</name>
    <name type="common">Kaup's arrowtooth eel</name>
    <dbReference type="NCBI Taxonomy" id="118154"/>
    <lineage>
        <taxon>Eukaryota</taxon>
        <taxon>Metazoa</taxon>
        <taxon>Chordata</taxon>
        <taxon>Craniata</taxon>
        <taxon>Vertebrata</taxon>
        <taxon>Euteleostomi</taxon>
        <taxon>Actinopterygii</taxon>
        <taxon>Neopterygii</taxon>
        <taxon>Teleostei</taxon>
        <taxon>Anguilliformes</taxon>
        <taxon>Synaphobranchidae</taxon>
        <taxon>Synaphobranchus</taxon>
    </lineage>
</organism>
<proteinExistence type="predicted"/>
<dbReference type="Proteomes" id="UP001152622">
    <property type="component" value="Chromosome 11"/>
</dbReference>
<dbReference type="OrthoDB" id="5814287at2759"/>